<reference evidence="1" key="1">
    <citation type="submission" date="2021-02" db="EMBL/GenBank/DDBJ databases">
        <authorList>
            <consortium name="DOE Joint Genome Institute"/>
            <person name="Ahrendt S."/>
            <person name="Looney B.P."/>
            <person name="Miyauchi S."/>
            <person name="Morin E."/>
            <person name="Drula E."/>
            <person name="Courty P.E."/>
            <person name="Chicoki N."/>
            <person name="Fauchery L."/>
            <person name="Kohler A."/>
            <person name="Kuo A."/>
            <person name="Labutti K."/>
            <person name="Pangilinan J."/>
            <person name="Lipzen A."/>
            <person name="Riley R."/>
            <person name="Andreopoulos W."/>
            <person name="He G."/>
            <person name="Johnson J."/>
            <person name="Barry K.W."/>
            <person name="Grigoriev I.V."/>
            <person name="Nagy L."/>
            <person name="Hibbett D."/>
            <person name="Henrissat B."/>
            <person name="Matheny P.B."/>
            <person name="Labbe J."/>
            <person name="Martin F."/>
        </authorList>
    </citation>
    <scope>NUCLEOTIDE SEQUENCE</scope>
    <source>
        <strain evidence="1">FP105234-sp</strain>
    </source>
</reference>
<dbReference type="EMBL" id="MU275845">
    <property type="protein sequence ID" value="KAI0052531.1"/>
    <property type="molecule type" value="Genomic_DNA"/>
</dbReference>
<accession>A0ACB8S9B1</accession>
<protein>
    <submittedName>
        <fullName evidence="1">Uncharacterized protein</fullName>
    </submittedName>
</protein>
<gene>
    <name evidence="1" type="ORF">FA95DRAFT_1601889</name>
</gene>
<comment type="caution">
    <text evidence="1">The sequence shown here is derived from an EMBL/GenBank/DDBJ whole genome shotgun (WGS) entry which is preliminary data.</text>
</comment>
<sequence length="204" mass="22575">MPMHTRIRVHFPSELATPPADRTRKMGVVYPKVAQSKDTSDRRCCDDLFWGRGSVASPSHTLSATLDGASDNSEHTLDGSTLSEHAELQVTEPAETPRPRAHRRFSFVKTLAAIDQYIGKQQSTLAPLPPMPHLTPKLPPWRPTRMGDPDLPTPPLVTPTSSQSSEGSTPDSDQDSFMRPRDAPNDVYIHIHSRSDESDINVSF</sequence>
<keyword evidence="2" id="KW-1185">Reference proteome</keyword>
<evidence type="ECO:0000313" key="2">
    <source>
        <dbReference type="Proteomes" id="UP000814033"/>
    </source>
</evidence>
<dbReference type="Proteomes" id="UP000814033">
    <property type="component" value="Unassembled WGS sequence"/>
</dbReference>
<reference evidence="1" key="2">
    <citation type="journal article" date="2022" name="New Phytol.">
        <title>Evolutionary transition to the ectomycorrhizal habit in the genomes of a hyperdiverse lineage of mushroom-forming fungi.</title>
        <authorList>
            <person name="Looney B."/>
            <person name="Miyauchi S."/>
            <person name="Morin E."/>
            <person name="Drula E."/>
            <person name="Courty P.E."/>
            <person name="Kohler A."/>
            <person name="Kuo A."/>
            <person name="LaButti K."/>
            <person name="Pangilinan J."/>
            <person name="Lipzen A."/>
            <person name="Riley R."/>
            <person name="Andreopoulos W."/>
            <person name="He G."/>
            <person name="Johnson J."/>
            <person name="Nolan M."/>
            <person name="Tritt A."/>
            <person name="Barry K.W."/>
            <person name="Grigoriev I.V."/>
            <person name="Nagy L.G."/>
            <person name="Hibbett D."/>
            <person name="Henrissat B."/>
            <person name="Matheny P.B."/>
            <person name="Labbe J."/>
            <person name="Martin F.M."/>
        </authorList>
    </citation>
    <scope>NUCLEOTIDE SEQUENCE</scope>
    <source>
        <strain evidence="1">FP105234-sp</strain>
    </source>
</reference>
<name>A0ACB8S9B1_9AGAM</name>
<evidence type="ECO:0000313" key="1">
    <source>
        <dbReference type="EMBL" id="KAI0052531.1"/>
    </source>
</evidence>
<proteinExistence type="predicted"/>
<organism evidence="1 2">
    <name type="scientific">Auriscalpium vulgare</name>
    <dbReference type="NCBI Taxonomy" id="40419"/>
    <lineage>
        <taxon>Eukaryota</taxon>
        <taxon>Fungi</taxon>
        <taxon>Dikarya</taxon>
        <taxon>Basidiomycota</taxon>
        <taxon>Agaricomycotina</taxon>
        <taxon>Agaricomycetes</taxon>
        <taxon>Russulales</taxon>
        <taxon>Auriscalpiaceae</taxon>
        <taxon>Auriscalpium</taxon>
    </lineage>
</organism>